<dbReference type="Proteomes" id="UP001283361">
    <property type="component" value="Unassembled WGS sequence"/>
</dbReference>
<dbReference type="GO" id="GO:0004930">
    <property type="term" value="F:G protein-coupled receptor activity"/>
    <property type="evidence" value="ECO:0007669"/>
    <property type="project" value="TreeGrafter"/>
</dbReference>
<keyword evidence="4 6" id="KW-1133">Transmembrane helix</keyword>
<keyword evidence="8" id="KW-1185">Reference proteome</keyword>
<organism evidence="7 8">
    <name type="scientific">Elysia crispata</name>
    <name type="common">lettuce slug</name>
    <dbReference type="NCBI Taxonomy" id="231223"/>
    <lineage>
        <taxon>Eukaryota</taxon>
        <taxon>Metazoa</taxon>
        <taxon>Spiralia</taxon>
        <taxon>Lophotrochozoa</taxon>
        <taxon>Mollusca</taxon>
        <taxon>Gastropoda</taxon>
        <taxon>Heterobranchia</taxon>
        <taxon>Euthyneura</taxon>
        <taxon>Panpulmonata</taxon>
        <taxon>Sacoglossa</taxon>
        <taxon>Placobranchoidea</taxon>
        <taxon>Plakobranchidae</taxon>
        <taxon>Elysia</taxon>
    </lineage>
</organism>
<dbReference type="EMBL" id="JAWDGP010002104">
    <property type="protein sequence ID" value="KAK3785602.1"/>
    <property type="molecule type" value="Genomic_DNA"/>
</dbReference>
<evidence type="ECO:0000256" key="2">
    <source>
        <dbReference type="ARBA" id="ARBA00010125"/>
    </source>
</evidence>
<feature type="transmembrane region" description="Helical" evidence="6">
    <location>
        <begin position="90"/>
        <end position="110"/>
    </location>
</feature>
<evidence type="ECO:0000256" key="5">
    <source>
        <dbReference type="ARBA" id="ARBA00023136"/>
    </source>
</evidence>
<feature type="transmembrane region" description="Helical" evidence="6">
    <location>
        <begin position="291"/>
        <end position="310"/>
    </location>
</feature>
<proteinExistence type="inferred from homology"/>
<feature type="transmembrane region" description="Helical" evidence="6">
    <location>
        <begin position="254"/>
        <end position="276"/>
    </location>
</feature>
<protein>
    <recommendedName>
        <fullName evidence="9">Transmembrane protein adipocyte-associated 1 homolog</fullName>
    </recommendedName>
</protein>
<dbReference type="PANTHER" id="PTHR15876">
    <property type="entry name" value="TRANSMEMBRANE PROTEIN ADIPOCYTE-ASSOCIATED 1"/>
    <property type="match status" value="1"/>
</dbReference>
<evidence type="ECO:0000313" key="8">
    <source>
        <dbReference type="Proteomes" id="UP001283361"/>
    </source>
</evidence>
<evidence type="ECO:0000256" key="4">
    <source>
        <dbReference type="ARBA" id="ARBA00022989"/>
    </source>
</evidence>
<sequence>MALSGNDSNGTNMSPDESAVLYMEAGDSVAPRVPFTDLVVPVCREILYKGIGDSGVRWWDLAILIPNCIFLLFLGYGLRMAIRKLQASSSPIFTAFYGLIVAVCIISVLRCVVSMTVNAATSAGDVADKILWLILRFALLATEMSVVIFGLAFGHLDSRTSIHRVLVVTFTIALFYSSIQGTLELVYEHPDFTGKSGSSSPNQTNYVSYDLFAHGGMIFLLTTSLIFAIVYAVIVMLPFTRLKERFLFPTKRTFYYYCAFLAVLNFSQSVASLLMYKGVKNSLCVIDVTTYLYFSIYHPLVYIVFLWNFFKTAGASVHFSYKHHLGDEEGSSSGAGLEDDQLSLPTGGIFRAKTGQNDGSDLSPFYSIDSTHLDFNFTQEINNSDRRNRPDNSSAQTVTINGDLYSQVVDT</sequence>
<reference evidence="7" key="1">
    <citation type="journal article" date="2023" name="G3 (Bethesda)">
        <title>A reference genome for the long-term kleptoplast-retaining sea slug Elysia crispata morphotype clarki.</title>
        <authorList>
            <person name="Eastman K.E."/>
            <person name="Pendleton A.L."/>
            <person name="Shaikh M.A."/>
            <person name="Suttiyut T."/>
            <person name="Ogas R."/>
            <person name="Tomko P."/>
            <person name="Gavelis G."/>
            <person name="Widhalm J.R."/>
            <person name="Wisecaver J.H."/>
        </authorList>
    </citation>
    <scope>NUCLEOTIDE SEQUENCE</scope>
    <source>
        <strain evidence="7">ECLA1</strain>
    </source>
</reference>
<evidence type="ECO:0000256" key="1">
    <source>
        <dbReference type="ARBA" id="ARBA00004141"/>
    </source>
</evidence>
<feature type="transmembrane region" description="Helical" evidence="6">
    <location>
        <begin position="58"/>
        <end position="78"/>
    </location>
</feature>
<comment type="subcellular location">
    <subcellularLocation>
        <location evidence="1">Membrane</location>
        <topology evidence="1">Multi-pass membrane protein</topology>
    </subcellularLocation>
</comment>
<dbReference type="Pfam" id="PF10160">
    <property type="entry name" value="Tmemb_40"/>
    <property type="match status" value="1"/>
</dbReference>
<comment type="caution">
    <text evidence="7">The sequence shown here is derived from an EMBL/GenBank/DDBJ whole genome shotgun (WGS) entry which is preliminary data.</text>
</comment>
<comment type="similarity">
    <text evidence="2">Belongs to the UPF0359 family.</text>
</comment>
<dbReference type="AlphaFoldDB" id="A0AAE1ADH2"/>
<keyword evidence="5 6" id="KW-0472">Membrane</keyword>
<keyword evidence="3 6" id="KW-0812">Transmembrane</keyword>
<evidence type="ECO:0008006" key="9">
    <source>
        <dbReference type="Google" id="ProtNLM"/>
    </source>
</evidence>
<accession>A0AAE1ADH2</accession>
<feature type="transmembrane region" description="Helical" evidence="6">
    <location>
        <begin position="130"/>
        <end position="153"/>
    </location>
</feature>
<dbReference type="PANTHER" id="PTHR15876:SF8">
    <property type="entry name" value="TRANSMEMBRANE PROTEIN ADIPOCYTE-ASSOCIATED 1"/>
    <property type="match status" value="1"/>
</dbReference>
<evidence type="ECO:0000256" key="6">
    <source>
        <dbReference type="SAM" id="Phobius"/>
    </source>
</evidence>
<evidence type="ECO:0000313" key="7">
    <source>
        <dbReference type="EMBL" id="KAK3785602.1"/>
    </source>
</evidence>
<gene>
    <name evidence="7" type="ORF">RRG08_012703</name>
</gene>
<dbReference type="InterPro" id="IPR018781">
    <property type="entry name" value="TPRA1/CAND2/CAND8"/>
</dbReference>
<dbReference type="GO" id="GO:0005886">
    <property type="term" value="C:plasma membrane"/>
    <property type="evidence" value="ECO:0007669"/>
    <property type="project" value="TreeGrafter"/>
</dbReference>
<name>A0AAE1ADH2_9GAST</name>
<feature type="transmembrane region" description="Helical" evidence="6">
    <location>
        <begin position="165"/>
        <end position="183"/>
    </location>
</feature>
<evidence type="ECO:0000256" key="3">
    <source>
        <dbReference type="ARBA" id="ARBA00022692"/>
    </source>
</evidence>
<feature type="transmembrane region" description="Helical" evidence="6">
    <location>
        <begin position="211"/>
        <end position="234"/>
    </location>
</feature>